<organism evidence="2 3">
    <name type="scientific">Rhizobium rhizophilum</name>
    <dbReference type="NCBI Taxonomy" id="1850373"/>
    <lineage>
        <taxon>Bacteria</taxon>
        <taxon>Pseudomonadati</taxon>
        <taxon>Pseudomonadota</taxon>
        <taxon>Alphaproteobacteria</taxon>
        <taxon>Hyphomicrobiales</taxon>
        <taxon>Rhizobiaceae</taxon>
        <taxon>Rhizobium/Agrobacterium group</taxon>
        <taxon>Rhizobium</taxon>
    </lineage>
</organism>
<comment type="caution">
    <text evidence="2">The sequence shown here is derived from an EMBL/GenBank/DDBJ whole genome shotgun (WGS) entry which is preliminary data.</text>
</comment>
<reference evidence="2 3" key="1">
    <citation type="submission" date="2019-04" db="EMBL/GenBank/DDBJ databases">
        <title>Genome sequence of strain 7209-2.</title>
        <authorList>
            <person name="Gao J."/>
            <person name="Sun J."/>
        </authorList>
    </citation>
    <scope>NUCLEOTIDE SEQUENCE [LARGE SCALE GENOMIC DNA]</scope>
    <source>
        <strain evidence="2 3">7209-2</strain>
    </source>
</reference>
<sequence>MAAASRAAARDAERREKAARKERLLAESAAAVEDWQRHIDGLVSVHATLSKGLDWRRIGAEPQPDAPEKTAVHEEKAKLRLANFRPSLFDFLGGGTSARRAKMEAAVAAGASLDLREFQQRQSDYTAAMCEWDDDTGLARRLLRGEAAAIREVIAEMQALSENDLIGEEIGFSIGESFVHAQPKVHSDEIVPRFRRTQSAGGKVKETPLPVGQLNSLYQDYVASVALKTGGELLQLLPLDEVYVTCFSNLLDLTTGHKGWSPILSVHFTRSGFELLNLAAIDPSDALRNFRHSMNFSKQKGFSKVEPIEVV</sequence>
<feature type="compositionally biased region" description="Basic and acidic residues" evidence="1">
    <location>
        <begin position="8"/>
        <end position="20"/>
    </location>
</feature>
<protein>
    <submittedName>
        <fullName evidence="2">Uncharacterized protein</fullName>
    </submittedName>
</protein>
<feature type="region of interest" description="Disordered" evidence="1">
    <location>
        <begin position="1"/>
        <end position="20"/>
    </location>
</feature>
<proteinExistence type="predicted"/>
<accession>A0ABY2QUY1</accession>
<evidence type="ECO:0000313" key="2">
    <source>
        <dbReference type="EMBL" id="THV14397.1"/>
    </source>
</evidence>
<dbReference type="EMBL" id="STGT01000003">
    <property type="protein sequence ID" value="THV14397.1"/>
    <property type="molecule type" value="Genomic_DNA"/>
</dbReference>
<name>A0ABY2QUY1_9HYPH</name>
<evidence type="ECO:0000256" key="1">
    <source>
        <dbReference type="SAM" id="MobiDB-lite"/>
    </source>
</evidence>
<gene>
    <name evidence="2" type="ORF">E9677_14925</name>
</gene>
<dbReference type="Proteomes" id="UP000309667">
    <property type="component" value="Unassembled WGS sequence"/>
</dbReference>
<keyword evidence="3" id="KW-1185">Reference proteome</keyword>
<evidence type="ECO:0000313" key="3">
    <source>
        <dbReference type="Proteomes" id="UP000309667"/>
    </source>
</evidence>